<dbReference type="SUPFAM" id="SSF53335">
    <property type="entry name" value="S-adenosyl-L-methionine-dependent methyltransferases"/>
    <property type="match status" value="1"/>
</dbReference>
<sequence length="306" mass="34117">MNAAWIDSTDQKSSKFRIPWLKRRAASHHSLQLPTEGIFDPQNADAVEKNRMANDAISFTLRKVIFSPVFQPKCIVLVIVGPSSWPRNVASAYPSSQIIVLNASHHVIREGELGEEEDPLPENMSLRFFDVKKDSADVVAVRSLLRVAPSPIWMELVRECVRITKPGGWIENIDTDYLRGNPGFPSLVANSITKRAMARRGIDISLSHNAHAVLGNLHCTNVRTGCVDIPVGPWGGILGEIQAKVATRFLALFRQSLEAEGDQQSIDEFDQVYPAWLQELESSETYNRYFITYGQPPNPVLGSKDP</sequence>
<evidence type="ECO:0000313" key="2">
    <source>
        <dbReference type="Proteomes" id="UP000267251"/>
    </source>
</evidence>
<name>A0A4P9Y644_9FUNG</name>
<gene>
    <name evidence="1" type="ORF">BJ684DRAFT_19336</name>
</gene>
<dbReference type="AlphaFoldDB" id="A0A4P9Y644"/>
<evidence type="ECO:0000313" key="1">
    <source>
        <dbReference type="EMBL" id="RKP14242.1"/>
    </source>
</evidence>
<dbReference type="Proteomes" id="UP000267251">
    <property type="component" value="Unassembled WGS sequence"/>
</dbReference>
<reference evidence="2" key="1">
    <citation type="journal article" date="2018" name="Nat. Microbiol.">
        <title>Leveraging single-cell genomics to expand the fungal tree of life.</title>
        <authorList>
            <person name="Ahrendt S.R."/>
            <person name="Quandt C.A."/>
            <person name="Ciobanu D."/>
            <person name="Clum A."/>
            <person name="Salamov A."/>
            <person name="Andreopoulos B."/>
            <person name="Cheng J.F."/>
            <person name="Woyke T."/>
            <person name="Pelin A."/>
            <person name="Henrissat B."/>
            <person name="Reynolds N.K."/>
            <person name="Benny G.L."/>
            <person name="Smith M.E."/>
            <person name="James T.Y."/>
            <person name="Grigoriev I.V."/>
        </authorList>
    </citation>
    <scope>NUCLEOTIDE SEQUENCE [LARGE SCALE GENOMIC DNA]</scope>
</reference>
<keyword evidence="2" id="KW-1185">Reference proteome</keyword>
<proteinExistence type="predicted"/>
<dbReference type="Gene3D" id="3.40.50.150">
    <property type="entry name" value="Vaccinia Virus protein VP39"/>
    <property type="match status" value="1"/>
</dbReference>
<dbReference type="EMBL" id="KZ987863">
    <property type="protein sequence ID" value="RKP14242.1"/>
    <property type="molecule type" value="Genomic_DNA"/>
</dbReference>
<protein>
    <recommendedName>
        <fullName evidence="3">Methyltransferase type 11 domain-containing protein</fullName>
    </recommendedName>
</protein>
<organism evidence="1 2">
    <name type="scientific">Piptocephalis cylindrospora</name>
    <dbReference type="NCBI Taxonomy" id="1907219"/>
    <lineage>
        <taxon>Eukaryota</taxon>
        <taxon>Fungi</taxon>
        <taxon>Fungi incertae sedis</taxon>
        <taxon>Zoopagomycota</taxon>
        <taxon>Zoopagomycotina</taxon>
        <taxon>Zoopagomycetes</taxon>
        <taxon>Zoopagales</taxon>
        <taxon>Piptocephalidaceae</taxon>
        <taxon>Piptocephalis</taxon>
    </lineage>
</organism>
<dbReference type="OrthoDB" id="2013972at2759"/>
<accession>A0A4P9Y644</accession>
<dbReference type="InterPro" id="IPR029063">
    <property type="entry name" value="SAM-dependent_MTases_sf"/>
</dbReference>
<evidence type="ECO:0008006" key="3">
    <source>
        <dbReference type="Google" id="ProtNLM"/>
    </source>
</evidence>